<keyword evidence="3" id="KW-1185">Reference proteome</keyword>
<sequence length="565" mass="60995">MAAARLQATLAILTCCGAEHEVDTYPEEKAAFLDTPNLRSAAEVADDVVATILRTSITGTALQMKLDSTIGTYGWSENVARWVLEKLSKALQATHEKLGPAVHGAYNKALEVANTTEGFVIEHPVICTVIALGVLAIIAPWVLEALGFGELGPVAGITTVFVATTMQLFAFGLTPGTEHKPSNTPFLCDLSVKVLWLSWCDAIIAHTDGVTSAMLYNGTGLTAGQSAHLSNDQELKRAVNGDKCHTIFFGSSMQDGLRGYVLTDETEQGMEQTIVLFATDLEIEDGIPEIQVCSVNKDSPVITDIKILNDASLVLSARERSTNEEINATMQDFSQLRTQLSSRSTFLPHQMMHPPYSSHDRPQCVINATTTTIVDIDMHVWTASRDPRYPKCLGRPYEGSPDFAPVPYLSETTITKIVSGGYMSAALSSEGELFLWGQACPGSKGELRVLSGNGAERVFPNGISAEGEQDEFVNCLEVWIEGQEARVYDVAIGYGHILVAAELAGSGRKKKRVVYGAGDNSRNQLGLGAEKNFLDTFEEVVALRGKQVAQLVAAGWSSFVVSLDQ</sequence>
<protein>
    <submittedName>
        <fullName evidence="2">Uncharacterized protein</fullName>
    </submittedName>
</protein>
<gene>
    <name evidence="2" type="ORF">Ptr86124_011086</name>
</gene>
<comment type="caution">
    <text evidence="2">The sequence shown here is derived from an EMBL/GenBank/DDBJ whole genome shotgun (WGS) entry which is preliminary data.</text>
</comment>
<dbReference type="AlphaFoldDB" id="A0A2W1HBB0"/>
<feature type="signal peptide" evidence="1">
    <location>
        <begin position="1"/>
        <end position="18"/>
    </location>
</feature>
<dbReference type="Gene3D" id="2.130.10.30">
    <property type="entry name" value="Regulator of chromosome condensation 1/beta-lactamase-inhibitor protein II"/>
    <property type="match status" value="1"/>
</dbReference>
<dbReference type="InterPro" id="IPR009091">
    <property type="entry name" value="RCC1/BLIP-II"/>
</dbReference>
<dbReference type="SUPFAM" id="SSF50985">
    <property type="entry name" value="RCC1/BLIP-II"/>
    <property type="match status" value="1"/>
</dbReference>
<dbReference type="EMBL" id="NRDI02000018">
    <property type="protein sequence ID" value="KAI1510048.1"/>
    <property type="molecule type" value="Genomic_DNA"/>
</dbReference>
<dbReference type="OrthoDB" id="5370059at2759"/>
<name>A0A2W1HBB0_9PLEO</name>
<accession>A0A2W1HBB0</accession>
<evidence type="ECO:0000313" key="3">
    <source>
        <dbReference type="Proteomes" id="UP000249757"/>
    </source>
</evidence>
<feature type="chain" id="PRO_5041083213" evidence="1">
    <location>
        <begin position="19"/>
        <end position="565"/>
    </location>
</feature>
<dbReference type="Proteomes" id="UP000249757">
    <property type="component" value="Unassembled WGS sequence"/>
</dbReference>
<organism evidence="2 3">
    <name type="scientific">Pyrenophora tritici-repentis</name>
    <dbReference type="NCBI Taxonomy" id="45151"/>
    <lineage>
        <taxon>Eukaryota</taxon>
        <taxon>Fungi</taxon>
        <taxon>Dikarya</taxon>
        <taxon>Ascomycota</taxon>
        <taxon>Pezizomycotina</taxon>
        <taxon>Dothideomycetes</taxon>
        <taxon>Pleosporomycetidae</taxon>
        <taxon>Pleosporales</taxon>
        <taxon>Pleosporineae</taxon>
        <taxon>Pleosporaceae</taxon>
        <taxon>Pyrenophora</taxon>
    </lineage>
</organism>
<keyword evidence="1" id="KW-0732">Signal</keyword>
<evidence type="ECO:0000256" key="1">
    <source>
        <dbReference type="SAM" id="SignalP"/>
    </source>
</evidence>
<evidence type="ECO:0000313" key="2">
    <source>
        <dbReference type="EMBL" id="KAI1510048.1"/>
    </source>
</evidence>
<reference evidence="3" key="1">
    <citation type="journal article" date="2022" name="Microb. Genom.">
        <title>A global pangenome for the wheat fungal pathogen Pyrenophora tritici-repentis and prediction of effector protein structural homology.</title>
        <authorList>
            <person name="Moolhuijzen P.M."/>
            <person name="See P.T."/>
            <person name="Shi G."/>
            <person name="Powell H.R."/>
            <person name="Cockram J."/>
            <person name="Jorgensen L.N."/>
            <person name="Benslimane H."/>
            <person name="Strelkov S.E."/>
            <person name="Turner J."/>
            <person name="Liu Z."/>
            <person name="Moffat C.S."/>
        </authorList>
    </citation>
    <scope>NUCLEOTIDE SEQUENCE [LARGE SCALE GENOMIC DNA]</scope>
</reference>
<proteinExistence type="predicted"/>